<evidence type="ECO:0000256" key="8">
    <source>
        <dbReference type="HAMAP-Rule" id="MF_01521"/>
    </source>
</evidence>
<evidence type="ECO:0000256" key="7">
    <source>
        <dbReference type="ARBA" id="ARBA00023211"/>
    </source>
</evidence>
<evidence type="ECO:0000313" key="9">
    <source>
        <dbReference type="EMBL" id="MBF1130254.1"/>
    </source>
</evidence>
<evidence type="ECO:0000256" key="4">
    <source>
        <dbReference type="ARBA" id="ARBA00022989"/>
    </source>
</evidence>
<feature type="transmembrane region" description="Helical" evidence="8">
    <location>
        <begin position="6"/>
        <end position="29"/>
    </location>
</feature>
<comment type="similarity">
    <text evidence="8">Belongs to the MntP (TC 9.B.29) family.</text>
</comment>
<dbReference type="EMBL" id="JABZMK010000142">
    <property type="protein sequence ID" value="MBF1130254.1"/>
    <property type="molecule type" value="Genomic_DNA"/>
</dbReference>
<comment type="function">
    <text evidence="8">Probably functions as a manganese efflux pump.</text>
</comment>
<evidence type="ECO:0000256" key="1">
    <source>
        <dbReference type="ARBA" id="ARBA00022448"/>
    </source>
</evidence>
<evidence type="ECO:0000256" key="2">
    <source>
        <dbReference type="ARBA" id="ARBA00022475"/>
    </source>
</evidence>
<keyword evidence="3 8" id="KW-0812">Transmembrane</keyword>
<dbReference type="AlphaFoldDB" id="A0A930BA25"/>
<feature type="transmembrane region" description="Helical" evidence="8">
    <location>
        <begin position="170"/>
        <end position="187"/>
    </location>
</feature>
<dbReference type="InterPro" id="IPR003810">
    <property type="entry name" value="Mntp/YtaF"/>
</dbReference>
<evidence type="ECO:0000313" key="10">
    <source>
        <dbReference type="Proteomes" id="UP000757890"/>
    </source>
</evidence>
<proteinExistence type="inferred from homology"/>
<evidence type="ECO:0000256" key="6">
    <source>
        <dbReference type="ARBA" id="ARBA00023136"/>
    </source>
</evidence>
<dbReference type="GO" id="GO:0005384">
    <property type="term" value="F:manganese ion transmembrane transporter activity"/>
    <property type="evidence" value="ECO:0007669"/>
    <property type="project" value="UniProtKB-UniRule"/>
</dbReference>
<keyword evidence="2 8" id="KW-1003">Cell membrane</keyword>
<protein>
    <recommendedName>
        <fullName evidence="8">Putative manganese efflux pump MntP</fullName>
    </recommendedName>
</protein>
<sequence length="188" mass="19997">MDFVFLLSSVLLGAGLAMDAFSVSLANGFHEPGMGWKKISFMAGIFAFFQWLMPMAGWICVHIIVEVFQFFASYIPWIACFLLCFIGVSMVKEGFSGDAGHIRAGVGKKALLLQGVATSIDALSVGFTNEQMDLTAAFVCALIIAAVTFAVCVAGVMIGRKFGVRLADKAAVLGGIILISIGLKMVLL</sequence>
<reference evidence="9" key="1">
    <citation type="submission" date="2020-04" db="EMBL/GenBank/DDBJ databases">
        <title>Deep metagenomics examines the oral microbiome during advanced dental caries in children, revealing novel taxa and co-occurrences with host molecules.</title>
        <authorList>
            <person name="Baker J.L."/>
            <person name="Morton J.T."/>
            <person name="Dinis M."/>
            <person name="Alvarez R."/>
            <person name="Tran N.C."/>
            <person name="Knight R."/>
            <person name="Edlund A."/>
        </authorList>
    </citation>
    <scope>NUCLEOTIDE SEQUENCE</scope>
    <source>
        <strain evidence="9">JCVI_32_bin.14</strain>
    </source>
</reference>
<keyword evidence="5 8" id="KW-0406">Ion transport</keyword>
<keyword evidence="1 8" id="KW-0813">Transport</keyword>
<feature type="transmembrane region" description="Helical" evidence="8">
    <location>
        <begin position="41"/>
        <end position="65"/>
    </location>
</feature>
<name>A0A930BA25_9FIRM</name>
<evidence type="ECO:0000256" key="5">
    <source>
        <dbReference type="ARBA" id="ARBA00023065"/>
    </source>
</evidence>
<feature type="transmembrane region" description="Helical" evidence="8">
    <location>
        <begin position="134"/>
        <end position="158"/>
    </location>
</feature>
<feature type="transmembrane region" description="Helical" evidence="8">
    <location>
        <begin position="71"/>
        <end position="91"/>
    </location>
</feature>
<keyword evidence="4 8" id="KW-1133">Transmembrane helix</keyword>
<evidence type="ECO:0000256" key="3">
    <source>
        <dbReference type="ARBA" id="ARBA00022692"/>
    </source>
</evidence>
<dbReference type="RefSeq" id="WP_276641130.1">
    <property type="nucleotide sequence ID" value="NZ_CBDEOJ010000165.1"/>
</dbReference>
<dbReference type="InterPro" id="IPR022929">
    <property type="entry name" value="Put_MntP"/>
</dbReference>
<organism evidence="9 10">
    <name type="scientific">Dialister invisus</name>
    <dbReference type="NCBI Taxonomy" id="218538"/>
    <lineage>
        <taxon>Bacteria</taxon>
        <taxon>Bacillati</taxon>
        <taxon>Bacillota</taxon>
        <taxon>Negativicutes</taxon>
        <taxon>Veillonellales</taxon>
        <taxon>Veillonellaceae</taxon>
        <taxon>Dialister</taxon>
    </lineage>
</organism>
<dbReference type="GO" id="GO:0005886">
    <property type="term" value="C:plasma membrane"/>
    <property type="evidence" value="ECO:0007669"/>
    <property type="project" value="UniProtKB-SubCell"/>
</dbReference>
<keyword evidence="6 8" id="KW-0472">Membrane</keyword>
<dbReference type="PANTHER" id="PTHR35529">
    <property type="entry name" value="MANGANESE EFFLUX PUMP MNTP-RELATED"/>
    <property type="match status" value="1"/>
</dbReference>
<comment type="subcellular location">
    <subcellularLocation>
        <location evidence="8">Cell membrane</location>
        <topology evidence="8">Multi-pass membrane protein</topology>
    </subcellularLocation>
</comment>
<keyword evidence="7 8" id="KW-0464">Manganese</keyword>
<accession>A0A930BA25</accession>
<comment type="caution">
    <text evidence="9">The sequence shown here is derived from an EMBL/GenBank/DDBJ whole genome shotgun (WGS) entry which is preliminary data.</text>
</comment>
<gene>
    <name evidence="8" type="primary">mntP</name>
    <name evidence="9" type="ORF">HXL70_09505</name>
</gene>
<dbReference type="Pfam" id="PF02659">
    <property type="entry name" value="Mntp"/>
    <property type="match status" value="1"/>
</dbReference>
<dbReference type="PANTHER" id="PTHR35529:SF1">
    <property type="entry name" value="MANGANESE EFFLUX PUMP MNTP-RELATED"/>
    <property type="match status" value="1"/>
</dbReference>
<dbReference type="Proteomes" id="UP000757890">
    <property type="component" value="Unassembled WGS sequence"/>
</dbReference>
<dbReference type="HAMAP" id="MF_01521">
    <property type="entry name" value="MntP_pump"/>
    <property type="match status" value="1"/>
</dbReference>